<dbReference type="InterPro" id="IPR002347">
    <property type="entry name" value="SDR_fam"/>
</dbReference>
<evidence type="ECO:0000256" key="1">
    <source>
        <dbReference type="ARBA" id="ARBA00023002"/>
    </source>
</evidence>
<sequence>MKKVILITGSTDGIGLETAKALVSNGHHVLIHGRNPTKLADVSEILSGLAGAGVVESYCSDLSNLSDVEALADTIMDKHQKIDVLINNAGVYKTVKIDTEDGLDVRFVVNTIAPFLLTQRLVDLFDTSGRIINLSSAAQSHVDLDSLTRPNNDIEDSNIYAQSKLGLIMWSIYMAEQYKEKGPAIISLNPASLLGSKMVKEAYGIKGGDLNIGVDILCRAALSDEFANASGRYFDNDVGRFTSPHPDALNTSKNKALVAKIKSVLANK</sequence>
<dbReference type="eggNOG" id="COG1028">
    <property type="taxonomic scope" value="Bacteria"/>
</dbReference>
<dbReference type="Proteomes" id="UP000002168">
    <property type="component" value="Chromosome"/>
</dbReference>
<dbReference type="PANTHER" id="PTHR43157:SF31">
    <property type="entry name" value="PHOSPHATIDYLINOSITOL-GLYCAN BIOSYNTHESIS CLASS F PROTEIN"/>
    <property type="match status" value="1"/>
</dbReference>
<reference evidence="3 4" key="1">
    <citation type="submission" date="2008-02" db="EMBL/GenBank/DDBJ databases">
        <title>Complete sequence of Shewanella woodyi ATCC 51908.</title>
        <authorList>
            <consortium name="US DOE Joint Genome Institute"/>
            <person name="Copeland A."/>
            <person name="Lucas S."/>
            <person name="Lapidus A."/>
            <person name="Glavina del Rio T."/>
            <person name="Dalin E."/>
            <person name="Tice H."/>
            <person name="Bruce D."/>
            <person name="Goodwin L."/>
            <person name="Pitluck S."/>
            <person name="Sims D."/>
            <person name="Brettin T."/>
            <person name="Detter J.C."/>
            <person name="Han C."/>
            <person name="Kuske C.R."/>
            <person name="Schmutz J."/>
            <person name="Larimer F."/>
            <person name="Land M."/>
            <person name="Hauser L."/>
            <person name="Kyrpides N."/>
            <person name="Lykidis A."/>
            <person name="Zhao J.-S."/>
            <person name="Richardson P."/>
        </authorList>
    </citation>
    <scope>NUCLEOTIDE SEQUENCE [LARGE SCALE GENOMIC DNA]</scope>
    <source>
        <strain evidence="4">ATCC 51908 / MS32</strain>
    </source>
</reference>
<dbReference type="KEGG" id="swd:Swoo_0118"/>
<organism evidence="3 4">
    <name type="scientific">Shewanella woodyi (strain ATCC 51908 / MS32)</name>
    <dbReference type="NCBI Taxonomy" id="392500"/>
    <lineage>
        <taxon>Bacteria</taxon>
        <taxon>Pseudomonadati</taxon>
        <taxon>Pseudomonadota</taxon>
        <taxon>Gammaproteobacteria</taxon>
        <taxon>Alteromonadales</taxon>
        <taxon>Shewanellaceae</taxon>
        <taxon>Shewanella</taxon>
    </lineage>
</organism>
<dbReference type="AlphaFoldDB" id="B1KL78"/>
<name>B1KL78_SHEWM</name>
<dbReference type="InterPro" id="IPR036291">
    <property type="entry name" value="NAD(P)-bd_dom_sf"/>
</dbReference>
<evidence type="ECO:0000256" key="2">
    <source>
        <dbReference type="RuleBase" id="RU000363"/>
    </source>
</evidence>
<dbReference type="PRINTS" id="PR00080">
    <property type="entry name" value="SDRFAMILY"/>
</dbReference>
<dbReference type="STRING" id="392500.Swoo_0118"/>
<evidence type="ECO:0000313" key="4">
    <source>
        <dbReference type="Proteomes" id="UP000002168"/>
    </source>
</evidence>
<protein>
    <submittedName>
        <fullName evidence="3">Short-chain dehydrogenase/reductase SDR</fullName>
    </submittedName>
</protein>
<gene>
    <name evidence="3" type="ordered locus">Swoo_0118</name>
</gene>
<comment type="similarity">
    <text evidence="2">Belongs to the short-chain dehydrogenases/reductases (SDR) family.</text>
</comment>
<dbReference type="SUPFAM" id="SSF51735">
    <property type="entry name" value="NAD(P)-binding Rossmann-fold domains"/>
    <property type="match status" value="1"/>
</dbReference>
<dbReference type="PANTHER" id="PTHR43157">
    <property type="entry name" value="PHOSPHATIDYLINOSITOL-GLYCAN BIOSYNTHESIS CLASS F PROTEIN-RELATED"/>
    <property type="match status" value="1"/>
</dbReference>
<dbReference type="Gene3D" id="3.40.50.720">
    <property type="entry name" value="NAD(P)-binding Rossmann-like Domain"/>
    <property type="match status" value="1"/>
</dbReference>
<evidence type="ECO:0000313" key="3">
    <source>
        <dbReference type="EMBL" id="ACA84419.1"/>
    </source>
</evidence>
<dbReference type="PRINTS" id="PR00081">
    <property type="entry name" value="GDHRDH"/>
</dbReference>
<dbReference type="EMBL" id="CP000961">
    <property type="protein sequence ID" value="ACA84419.1"/>
    <property type="molecule type" value="Genomic_DNA"/>
</dbReference>
<dbReference type="RefSeq" id="WP_012322768.1">
    <property type="nucleotide sequence ID" value="NC_010506.1"/>
</dbReference>
<keyword evidence="4" id="KW-1185">Reference proteome</keyword>
<dbReference type="GO" id="GO:0016491">
    <property type="term" value="F:oxidoreductase activity"/>
    <property type="evidence" value="ECO:0007669"/>
    <property type="project" value="UniProtKB-KW"/>
</dbReference>
<dbReference type="HOGENOM" id="CLU_010194_44_5_6"/>
<keyword evidence="1" id="KW-0560">Oxidoreductase</keyword>
<accession>B1KL78</accession>
<proteinExistence type="inferred from homology"/>
<dbReference type="Pfam" id="PF00106">
    <property type="entry name" value="adh_short"/>
    <property type="match status" value="1"/>
</dbReference>